<dbReference type="EMBL" id="CP017703">
    <property type="protein sequence ID" value="ASS89042.1"/>
    <property type="molecule type" value="Genomic_DNA"/>
</dbReference>
<dbReference type="PANTHER" id="PTHR33258">
    <property type="entry name" value="TRANSPOSASE INSL FOR INSERTION SEQUENCE ELEMENT IS186A-RELATED"/>
    <property type="match status" value="1"/>
</dbReference>
<dbReference type="PANTHER" id="PTHR33258:SF1">
    <property type="entry name" value="TRANSPOSASE INSL FOR INSERTION SEQUENCE ELEMENT IS186A-RELATED"/>
    <property type="match status" value="1"/>
</dbReference>
<dbReference type="KEGG" id="apak:AP3564_01075"/>
<gene>
    <name evidence="2" type="ORF">AP3564_01075</name>
</gene>
<sequence>MSKNLSQYPWATFRKTKTGVKRLTILTSYFYLTAKEIADLYCCRWKIEIFFNWMKQHLKSKTFYGKSQNEVYNKIWIACLQALIQMKYRHEKEVSSMYKGA</sequence>
<dbReference type="RefSeq" id="WP_232515596.1">
    <property type="nucleotide sequence ID" value="NZ_CP017703.1"/>
</dbReference>
<accession>A0A223E1B4</accession>
<organism evidence="2 3">
    <name type="scientific">Aeribacillus pallidus</name>
    <dbReference type="NCBI Taxonomy" id="33936"/>
    <lineage>
        <taxon>Bacteria</taxon>
        <taxon>Bacillati</taxon>
        <taxon>Bacillota</taxon>
        <taxon>Bacilli</taxon>
        <taxon>Bacillales</taxon>
        <taxon>Bacillaceae</taxon>
        <taxon>Aeribacillus</taxon>
    </lineage>
</organism>
<evidence type="ECO:0000313" key="2">
    <source>
        <dbReference type="EMBL" id="ASS89042.1"/>
    </source>
</evidence>
<evidence type="ECO:0000313" key="3">
    <source>
        <dbReference type="Proteomes" id="UP000214606"/>
    </source>
</evidence>
<dbReference type="InterPro" id="IPR012337">
    <property type="entry name" value="RNaseH-like_sf"/>
</dbReference>
<dbReference type="AlphaFoldDB" id="A0A223E1B4"/>
<dbReference type="Pfam" id="PF01609">
    <property type="entry name" value="DDE_Tnp_1"/>
    <property type="match status" value="1"/>
</dbReference>
<proteinExistence type="predicted"/>
<protein>
    <recommendedName>
        <fullName evidence="1">Transposase IS4-like domain-containing protein</fullName>
    </recommendedName>
</protein>
<dbReference type="GO" id="GO:0003677">
    <property type="term" value="F:DNA binding"/>
    <property type="evidence" value="ECO:0007669"/>
    <property type="project" value="InterPro"/>
</dbReference>
<name>A0A223E1B4_9BACI</name>
<dbReference type="Proteomes" id="UP000214606">
    <property type="component" value="Chromosome"/>
</dbReference>
<dbReference type="Gene3D" id="3.90.350.10">
    <property type="entry name" value="Transposase Inhibitor Protein From Tn5, Chain A, domain 1"/>
    <property type="match status" value="1"/>
</dbReference>
<feature type="domain" description="Transposase IS4-like" evidence="1">
    <location>
        <begin position="19"/>
        <end position="80"/>
    </location>
</feature>
<dbReference type="InterPro" id="IPR002559">
    <property type="entry name" value="Transposase_11"/>
</dbReference>
<dbReference type="GO" id="GO:0004803">
    <property type="term" value="F:transposase activity"/>
    <property type="evidence" value="ECO:0007669"/>
    <property type="project" value="InterPro"/>
</dbReference>
<dbReference type="GO" id="GO:0006313">
    <property type="term" value="P:DNA transposition"/>
    <property type="evidence" value="ECO:0007669"/>
    <property type="project" value="InterPro"/>
</dbReference>
<evidence type="ECO:0000259" key="1">
    <source>
        <dbReference type="Pfam" id="PF01609"/>
    </source>
</evidence>
<dbReference type="SUPFAM" id="SSF53098">
    <property type="entry name" value="Ribonuclease H-like"/>
    <property type="match status" value="1"/>
</dbReference>
<reference evidence="2 3" key="1">
    <citation type="submission" date="2016-10" db="EMBL/GenBank/DDBJ databases">
        <title>The whole genome sequencing and assembly of Aeribacillus pallidus KCTC3564 strain.</title>
        <authorList>
            <person name="Lee Y.-J."/>
            <person name="Park M.-K."/>
            <person name="Yi H."/>
            <person name="Bahn Y.-S."/>
            <person name="Kim J.F."/>
            <person name="Lee D.-W."/>
        </authorList>
    </citation>
    <scope>NUCLEOTIDE SEQUENCE [LARGE SCALE GENOMIC DNA]</scope>
    <source>
        <strain evidence="2 3">KCTC3564</strain>
    </source>
</reference>